<dbReference type="InterPro" id="IPR003737">
    <property type="entry name" value="GlcNAc_PI_deacetylase-related"/>
</dbReference>
<dbReference type="Proteomes" id="UP001291306">
    <property type="component" value="Unassembled WGS sequence"/>
</dbReference>
<dbReference type="InterPro" id="IPR024078">
    <property type="entry name" value="LmbE-like_dom_sf"/>
</dbReference>
<dbReference type="PANTHER" id="PTHR12993">
    <property type="entry name" value="N-ACETYLGLUCOSAMINYL-PHOSPHATIDYLINOSITOL DE-N-ACETYLASE-RELATED"/>
    <property type="match status" value="1"/>
</dbReference>
<organism evidence="1 2">
    <name type="scientific">Clostridium perfringens</name>
    <dbReference type="NCBI Taxonomy" id="1502"/>
    <lineage>
        <taxon>Bacteria</taxon>
        <taxon>Bacillati</taxon>
        <taxon>Bacillota</taxon>
        <taxon>Clostridia</taxon>
        <taxon>Eubacteriales</taxon>
        <taxon>Clostridiaceae</taxon>
        <taxon>Clostridium</taxon>
    </lineage>
</organism>
<accession>A0AAW9I6A3</accession>
<dbReference type="GO" id="GO:0000225">
    <property type="term" value="F:N-acetylglucosaminylphosphatidylinositol deacetylase activity"/>
    <property type="evidence" value="ECO:0007669"/>
    <property type="project" value="TreeGrafter"/>
</dbReference>
<gene>
    <name evidence="1" type="ORF">GNF79_13210</name>
</gene>
<evidence type="ECO:0000313" key="2">
    <source>
        <dbReference type="Proteomes" id="UP001291306"/>
    </source>
</evidence>
<dbReference type="AlphaFoldDB" id="A0AAW9I6A3"/>
<name>A0AAW9I6A3_CLOPF</name>
<sequence>MKGLNMKKILLKYYYIILDGIGYIKYLYSKIYFNKNYKNINKEIDINKIKKVLFVTHPDDEIIFFYRELIKSDDWLVVCLTNGGNKIRQKEFEQAMNALNLQYIMFNFIDGNINWNQNKVRKNIKNILKMKDEWEIVATHNFEGEYGHKQHIKLHHLVKDMYNGKNLYISTPSHLLENKVNILSNVEKNKKIEFMNTYYKSQDNLAKYIVKYYNYEGITKLRD</sequence>
<dbReference type="EMBL" id="WNVC01000061">
    <property type="protein sequence ID" value="MDZ5000037.1"/>
    <property type="molecule type" value="Genomic_DNA"/>
</dbReference>
<comment type="caution">
    <text evidence="1">The sequence shown here is derived from an EMBL/GenBank/DDBJ whole genome shotgun (WGS) entry which is preliminary data.</text>
</comment>
<dbReference type="PANTHER" id="PTHR12993:SF11">
    <property type="entry name" value="N-ACETYLGLUCOSAMINYL-PHOSPHATIDYLINOSITOL DE-N-ACETYLASE"/>
    <property type="match status" value="1"/>
</dbReference>
<evidence type="ECO:0008006" key="3">
    <source>
        <dbReference type="Google" id="ProtNLM"/>
    </source>
</evidence>
<reference evidence="1" key="1">
    <citation type="submission" date="2019-11" db="EMBL/GenBank/DDBJ databases">
        <title>Characterization of Clostridium perfringens isolates from swine manure treated agricultural soils.</title>
        <authorList>
            <person name="Wushke S.T."/>
        </authorList>
    </citation>
    <scope>NUCLEOTIDE SEQUENCE</scope>
    <source>
        <strain evidence="1">X26</strain>
    </source>
</reference>
<proteinExistence type="predicted"/>
<protein>
    <recommendedName>
        <fullName evidence="3">PIG-L family deacetylase</fullName>
    </recommendedName>
</protein>
<dbReference type="Gene3D" id="3.40.50.10320">
    <property type="entry name" value="LmbE-like"/>
    <property type="match status" value="1"/>
</dbReference>
<dbReference type="Pfam" id="PF02585">
    <property type="entry name" value="PIG-L"/>
    <property type="match status" value="1"/>
</dbReference>
<dbReference type="SUPFAM" id="SSF102588">
    <property type="entry name" value="LmbE-like"/>
    <property type="match status" value="1"/>
</dbReference>
<evidence type="ECO:0000313" key="1">
    <source>
        <dbReference type="EMBL" id="MDZ5000037.1"/>
    </source>
</evidence>